<keyword evidence="1" id="KW-1133">Transmembrane helix</keyword>
<reference evidence="2" key="2">
    <citation type="submission" date="2020-09" db="EMBL/GenBank/DDBJ databases">
        <authorList>
            <person name="Sun Q."/>
            <person name="Zhou Y."/>
        </authorList>
    </citation>
    <scope>NUCLEOTIDE SEQUENCE</scope>
    <source>
        <strain evidence="2">CGMCC 1.12997</strain>
    </source>
</reference>
<dbReference type="AlphaFoldDB" id="A0A917HSX9"/>
<gene>
    <name evidence="2" type="ORF">GCM10011585_35420</name>
</gene>
<keyword evidence="3" id="KW-1185">Reference proteome</keyword>
<feature type="transmembrane region" description="Helical" evidence="1">
    <location>
        <begin position="77"/>
        <end position="98"/>
    </location>
</feature>
<dbReference type="Proteomes" id="UP000647241">
    <property type="component" value="Unassembled WGS sequence"/>
</dbReference>
<dbReference type="EMBL" id="BMGT01000004">
    <property type="protein sequence ID" value="GGG88271.1"/>
    <property type="molecule type" value="Genomic_DNA"/>
</dbReference>
<sequence length="128" mass="14232">MVHCLLTPVVISLFPDIIPYLPGDASFHRWLAIGIVLFGFAGFVPGYRVHRRKPLLALIAAGMFLILFVAWKGETLHLATELILSIGGSMLLITAHLLNRSFCHQCRICKEAPNTCQTTDVEQVQPHL</sequence>
<dbReference type="GO" id="GO:0016020">
    <property type="term" value="C:membrane"/>
    <property type="evidence" value="ECO:0007669"/>
    <property type="project" value="InterPro"/>
</dbReference>
<evidence type="ECO:0000256" key="1">
    <source>
        <dbReference type="SAM" id="Phobius"/>
    </source>
</evidence>
<feature type="transmembrane region" description="Helical" evidence="1">
    <location>
        <begin position="54"/>
        <end position="71"/>
    </location>
</feature>
<comment type="caution">
    <text evidence="2">The sequence shown here is derived from an EMBL/GenBank/DDBJ whole genome shotgun (WGS) entry which is preliminary data.</text>
</comment>
<name>A0A917HSX9_9BACT</name>
<reference evidence="2" key="1">
    <citation type="journal article" date="2014" name="Int. J. Syst. Evol. Microbiol.">
        <title>Complete genome sequence of Corynebacterium casei LMG S-19264T (=DSM 44701T), isolated from a smear-ripened cheese.</title>
        <authorList>
            <consortium name="US DOE Joint Genome Institute (JGI-PGF)"/>
            <person name="Walter F."/>
            <person name="Albersmeier A."/>
            <person name="Kalinowski J."/>
            <person name="Ruckert C."/>
        </authorList>
    </citation>
    <scope>NUCLEOTIDE SEQUENCE</scope>
    <source>
        <strain evidence="2">CGMCC 1.12997</strain>
    </source>
</reference>
<evidence type="ECO:0008006" key="4">
    <source>
        <dbReference type="Google" id="ProtNLM"/>
    </source>
</evidence>
<evidence type="ECO:0000313" key="3">
    <source>
        <dbReference type="Proteomes" id="UP000647241"/>
    </source>
</evidence>
<proteinExistence type="predicted"/>
<accession>A0A917HSX9</accession>
<dbReference type="InterPro" id="IPR004891">
    <property type="entry name" value="Mercury-R_MerC"/>
</dbReference>
<keyword evidence="1" id="KW-0472">Membrane</keyword>
<keyword evidence="1" id="KW-0812">Transmembrane</keyword>
<feature type="transmembrane region" description="Helical" evidence="1">
    <location>
        <begin position="27"/>
        <end position="47"/>
    </location>
</feature>
<dbReference type="GO" id="GO:0015097">
    <property type="term" value="F:mercury ion transmembrane transporter activity"/>
    <property type="evidence" value="ECO:0007669"/>
    <property type="project" value="InterPro"/>
</dbReference>
<protein>
    <recommendedName>
        <fullName evidence="4">MerC mercury resistance protein</fullName>
    </recommendedName>
</protein>
<dbReference type="Pfam" id="PF03203">
    <property type="entry name" value="MerC"/>
    <property type="match status" value="1"/>
</dbReference>
<organism evidence="2 3">
    <name type="scientific">Edaphobacter dinghuensis</name>
    <dbReference type="NCBI Taxonomy" id="1560005"/>
    <lineage>
        <taxon>Bacteria</taxon>
        <taxon>Pseudomonadati</taxon>
        <taxon>Acidobacteriota</taxon>
        <taxon>Terriglobia</taxon>
        <taxon>Terriglobales</taxon>
        <taxon>Acidobacteriaceae</taxon>
        <taxon>Edaphobacter</taxon>
    </lineage>
</organism>
<evidence type="ECO:0000313" key="2">
    <source>
        <dbReference type="EMBL" id="GGG88271.1"/>
    </source>
</evidence>